<comment type="similarity">
    <text evidence="3">Belongs to the bacterial solute-binding protein SsuA/TauA family.</text>
</comment>
<dbReference type="SUPFAM" id="SSF53850">
    <property type="entry name" value="Periplasmic binding protein-like II"/>
    <property type="match status" value="1"/>
</dbReference>
<sequence>MLRRTALRAIPAAIALLTATACGYGSQAGTTSAAAAAKTGAAGAPAATTKTSAGQVRLGYFANLTHATALVGLQQGFFHKQLGRTAIKQQVFNAGPAEIEALNSGAIDLGYIGPSPAINGYLKSHGKSLRIIAGATSGGASLVVNPKKIHSISDLPGHRLATPQLGNTQDVALRTWLKQRGWPVDRSGRGKVTVQPTDNAELLTAFQRGDIDGAWVPEPWASRLVVEAGAKPLLDEKSLWPGGKFVTTNLIVSQTFLKAHPDTVAAVLRGQIAANAWIQKNPAAAKKTVNARLAALSGKPLKPAVLDRAWQELTVTDDPLAATLRTQAAHAKSTGFVTSTDLKGIYDLAPLNKALAAAGQPAVTDAGLG</sequence>
<dbReference type="InterPro" id="IPR010067">
    <property type="entry name" value="ABC_SsuA_sub-bd"/>
</dbReference>
<evidence type="ECO:0000256" key="7">
    <source>
        <dbReference type="ARBA" id="ARBA00022729"/>
    </source>
</evidence>
<dbReference type="PANTHER" id="PTHR30024:SF47">
    <property type="entry name" value="TAURINE-BINDING PERIPLASMIC PROTEIN"/>
    <property type="match status" value="1"/>
</dbReference>
<proteinExistence type="inferred from homology"/>
<keyword evidence="4" id="KW-0813">Transport</keyword>
<dbReference type="OrthoDB" id="506341at2"/>
<reference evidence="10 11" key="1">
    <citation type="submission" date="2016-10" db="EMBL/GenBank/DDBJ databases">
        <title>Genome sequence of Streptomyces gilvigriseus MUSC 26.</title>
        <authorList>
            <person name="Lee L.-H."/>
            <person name="Ser H.-L."/>
        </authorList>
    </citation>
    <scope>NUCLEOTIDE SEQUENCE [LARGE SCALE GENOMIC DNA]</scope>
    <source>
        <strain evidence="10 11">MUSC 26</strain>
    </source>
</reference>
<keyword evidence="7 9" id="KW-0732">Signal</keyword>
<dbReference type="GO" id="GO:0042597">
    <property type="term" value="C:periplasmic space"/>
    <property type="evidence" value="ECO:0007669"/>
    <property type="project" value="UniProtKB-SubCell"/>
</dbReference>
<protein>
    <submittedName>
        <fullName evidence="10">Sulfate ABC transporter substrate-binding protein</fullName>
    </submittedName>
</protein>
<evidence type="ECO:0000256" key="6">
    <source>
        <dbReference type="ARBA" id="ARBA00022519"/>
    </source>
</evidence>
<dbReference type="AlphaFoldDB" id="A0A1J7C5W3"/>
<dbReference type="PANTHER" id="PTHR30024">
    <property type="entry name" value="ALIPHATIC SULFONATES-BINDING PROTEIN-RELATED"/>
    <property type="match status" value="1"/>
</dbReference>
<dbReference type="CDD" id="cd13553">
    <property type="entry name" value="PBP2_NrtA_CpmA_like"/>
    <property type="match status" value="1"/>
</dbReference>
<dbReference type="NCBIfam" id="TIGR01728">
    <property type="entry name" value="SsuA_fam"/>
    <property type="match status" value="1"/>
</dbReference>
<keyword evidence="6" id="KW-0997">Cell inner membrane</keyword>
<evidence type="ECO:0000256" key="8">
    <source>
        <dbReference type="ARBA" id="ARBA00023136"/>
    </source>
</evidence>
<gene>
    <name evidence="10" type="ORF">BIV57_13625</name>
</gene>
<keyword evidence="5" id="KW-1003">Cell membrane</keyword>
<comment type="caution">
    <text evidence="10">The sequence shown here is derived from an EMBL/GenBank/DDBJ whole genome shotgun (WGS) entry which is preliminary data.</text>
</comment>
<feature type="chain" id="PRO_5038662707" evidence="9">
    <location>
        <begin position="24"/>
        <end position="369"/>
    </location>
</feature>
<evidence type="ECO:0000256" key="4">
    <source>
        <dbReference type="ARBA" id="ARBA00022448"/>
    </source>
</evidence>
<dbReference type="GO" id="GO:0005886">
    <property type="term" value="C:plasma membrane"/>
    <property type="evidence" value="ECO:0007669"/>
    <property type="project" value="UniProtKB-SubCell"/>
</dbReference>
<keyword evidence="11" id="KW-1185">Reference proteome</keyword>
<organism evidence="10 11">
    <name type="scientific">Mangrovactinospora gilvigrisea</name>
    <dbReference type="NCBI Taxonomy" id="1428644"/>
    <lineage>
        <taxon>Bacteria</taxon>
        <taxon>Bacillati</taxon>
        <taxon>Actinomycetota</taxon>
        <taxon>Actinomycetes</taxon>
        <taxon>Kitasatosporales</taxon>
        <taxon>Streptomycetaceae</taxon>
        <taxon>Mangrovactinospora</taxon>
    </lineage>
</organism>
<dbReference type="RefSeq" id="WP_071657104.1">
    <property type="nucleotide sequence ID" value="NZ_MLCF01000068.1"/>
</dbReference>
<dbReference type="Pfam" id="PF13379">
    <property type="entry name" value="NMT1_2"/>
    <property type="match status" value="1"/>
</dbReference>
<evidence type="ECO:0000256" key="9">
    <source>
        <dbReference type="SAM" id="SignalP"/>
    </source>
</evidence>
<dbReference type="GO" id="GO:0042626">
    <property type="term" value="F:ATPase-coupled transmembrane transporter activity"/>
    <property type="evidence" value="ECO:0007669"/>
    <property type="project" value="InterPro"/>
</dbReference>
<evidence type="ECO:0000256" key="2">
    <source>
        <dbReference type="ARBA" id="ARBA00004533"/>
    </source>
</evidence>
<dbReference type="PROSITE" id="PS51257">
    <property type="entry name" value="PROKAR_LIPOPROTEIN"/>
    <property type="match status" value="1"/>
</dbReference>
<evidence type="ECO:0000256" key="5">
    <source>
        <dbReference type="ARBA" id="ARBA00022475"/>
    </source>
</evidence>
<evidence type="ECO:0000313" key="11">
    <source>
        <dbReference type="Proteomes" id="UP000243342"/>
    </source>
</evidence>
<dbReference type="EMBL" id="MLCF01000068">
    <property type="protein sequence ID" value="OIV36936.1"/>
    <property type="molecule type" value="Genomic_DNA"/>
</dbReference>
<dbReference type="Proteomes" id="UP000243342">
    <property type="component" value="Unassembled WGS sequence"/>
</dbReference>
<dbReference type="STRING" id="1428644.BIV57_13625"/>
<evidence type="ECO:0000256" key="1">
    <source>
        <dbReference type="ARBA" id="ARBA00004418"/>
    </source>
</evidence>
<dbReference type="InterPro" id="IPR044527">
    <property type="entry name" value="NrtA/CpmA_ABC-bd_dom"/>
</dbReference>
<dbReference type="Gene3D" id="3.40.190.10">
    <property type="entry name" value="Periplasmic binding protein-like II"/>
    <property type="match status" value="2"/>
</dbReference>
<comment type="subcellular location">
    <subcellularLocation>
        <location evidence="2">Cell inner membrane</location>
    </subcellularLocation>
    <subcellularLocation>
        <location evidence="1">Periplasm</location>
    </subcellularLocation>
</comment>
<feature type="signal peptide" evidence="9">
    <location>
        <begin position="1"/>
        <end position="23"/>
    </location>
</feature>
<evidence type="ECO:0000313" key="10">
    <source>
        <dbReference type="EMBL" id="OIV36936.1"/>
    </source>
</evidence>
<evidence type="ECO:0000256" key="3">
    <source>
        <dbReference type="ARBA" id="ARBA00010742"/>
    </source>
</evidence>
<accession>A0A1J7C5W3</accession>
<keyword evidence="8" id="KW-0472">Membrane</keyword>
<name>A0A1J7C5W3_9ACTN</name>